<reference evidence="1 2" key="2">
    <citation type="journal article" date="2012" name="PLoS Pathog.">
        <title>Diverse lifestyles and strategies of plant pathogenesis encoded in the genomes of eighteen Dothideomycetes fungi.</title>
        <authorList>
            <person name="Ohm R.A."/>
            <person name="Feau N."/>
            <person name="Henrissat B."/>
            <person name="Schoch C.L."/>
            <person name="Horwitz B.A."/>
            <person name="Barry K.W."/>
            <person name="Condon B.J."/>
            <person name="Copeland A.C."/>
            <person name="Dhillon B."/>
            <person name="Glaser F."/>
            <person name="Hesse C.N."/>
            <person name="Kosti I."/>
            <person name="LaButti K."/>
            <person name="Lindquist E.A."/>
            <person name="Lucas S."/>
            <person name="Salamov A.A."/>
            <person name="Bradshaw R.E."/>
            <person name="Ciuffetti L."/>
            <person name="Hamelin R.C."/>
            <person name="Kema G.H.J."/>
            <person name="Lawrence C."/>
            <person name="Scott J.A."/>
            <person name="Spatafora J.W."/>
            <person name="Turgeon B.G."/>
            <person name="de Wit P.J.G.M."/>
            <person name="Zhong S."/>
            <person name="Goodwin S.B."/>
            <person name="Grigoriev I.V."/>
        </authorList>
    </citation>
    <scope>NUCLEOTIDE SEQUENCE [LARGE SCALE GENOMIC DNA]</scope>
    <source>
        <strain evidence="2">NZE10 / CBS 128990</strain>
    </source>
</reference>
<protein>
    <submittedName>
        <fullName evidence="1">Uncharacterized protein</fullName>
    </submittedName>
</protein>
<dbReference type="OrthoDB" id="10479964at2759"/>
<evidence type="ECO:0000313" key="2">
    <source>
        <dbReference type="Proteomes" id="UP000016933"/>
    </source>
</evidence>
<name>M2YIJ2_DOTSN</name>
<keyword evidence="2" id="KW-1185">Reference proteome</keyword>
<dbReference type="EMBL" id="KB446546">
    <property type="protein sequence ID" value="EME38760.1"/>
    <property type="molecule type" value="Genomic_DNA"/>
</dbReference>
<dbReference type="Proteomes" id="UP000016933">
    <property type="component" value="Unassembled WGS sequence"/>
</dbReference>
<reference evidence="2" key="1">
    <citation type="journal article" date="2012" name="PLoS Genet.">
        <title>The genomes of the fungal plant pathogens Cladosporium fulvum and Dothistroma septosporum reveal adaptation to different hosts and lifestyles but also signatures of common ancestry.</title>
        <authorList>
            <person name="de Wit P.J.G.M."/>
            <person name="van der Burgt A."/>
            <person name="Oekmen B."/>
            <person name="Stergiopoulos I."/>
            <person name="Abd-Elsalam K.A."/>
            <person name="Aerts A.L."/>
            <person name="Bahkali A.H."/>
            <person name="Beenen H.G."/>
            <person name="Chettri P."/>
            <person name="Cox M.P."/>
            <person name="Datema E."/>
            <person name="de Vries R.P."/>
            <person name="Dhillon B."/>
            <person name="Ganley A.R."/>
            <person name="Griffiths S.A."/>
            <person name="Guo Y."/>
            <person name="Hamelin R.C."/>
            <person name="Henrissat B."/>
            <person name="Kabir M.S."/>
            <person name="Jashni M.K."/>
            <person name="Kema G."/>
            <person name="Klaubauf S."/>
            <person name="Lapidus A."/>
            <person name="Levasseur A."/>
            <person name="Lindquist E."/>
            <person name="Mehrabi R."/>
            <person name="Ohm R.A."/>
            <person name="Owen T.J."/>
            <person name="Salamov A."/>
            <person name="Schwelm A."/>
            <person name="Schijlen E."/>
            <person name="Sun H."/>
            <person name="van den Burg H.A."/>
            <person name="van Ham R.C.H.J."/>
            <person name="Zhang S."/>
            <person name="Goodwin S.B."/>
            <person name="Grigoriev I.V."/>
            <person name="Collemare J."/>
            <person name="Bradshaw R.E."/>
        </authorList>
    </citation>
    <scope>NUCLEOTIDE SEQUENCE [LARGE SCALE GENOMIC DNA]</scope>
    <source>
        <strain evidence="2">NZE10 / CBS 128990</strain>
    </source>
</reference>
<dbReference type="AlphaFoldDB" id="M2YIJ2"/>
<organism evidence="1 2">
    <name type="scientific">Dothistroma septosporum (strain NZE10 / CBS 128990)</name>
    <name type="common">Red band needle blight fungus</name>
    <name type="synonym">Mycosphaerella pini</name>
    <dbReference type="NCBI Taxonomy" id="675120"/>
    <lineage>
        <taxon>Eukaryota</taxon>
        <taxon>Fungi</taxon>
        <taxon>Dikarya</taxon>
        <taxon>Ascomycota</taxon>
        <taxon>Pezizomycotina</taxon>
        <taxon>Dothideomycetes</taxon>
        <taxon>Dothideomycetidae</taxon>
        <taxon>Mycosphaerellales</taxon>
        <taxon>Mycosphaerellaceae</taxon>
        <taxon>Dothistroma</taxon>
    </lineage>
</organism>
<dbReference type="HOGENOM" id="CLU_1077784_0_0_1"/>
<proteinExistence type="predicted"/>
<evidence type="ECO:0000313" key="1">
    <source>
        <dbReference type="EMBL" id="EME38760.1"/>
    </source>
</evidence>
<sequence length="258" mass="29318">MDRLVVAMERSSLTAEKPDWSFDKILQSFPTEICHMIAEQRQMPNARPVPIRLSNQCLNGFVSVLNGCDCPADLRGTIWKAYYKNTTFQMVIGSLVWNARPALKLFLDQVKDNVQDLTTFRIRHPYFTVVINVTPKEDDASIENHLESCRLDNGDDELFEYVAGHMLGDAKSLIESEMTAKVQSGLSRKQLEQLVKTVCKLGIVRHMVEQSWICVFEDEALDSSVLPDDGLLQEYVAYALNTSHRGLDLDSSDPWIFE</sequence>
<gene>
    <name evidence="1" type="ORF">DOTSEDRAFT_75486</name>
</gene>
<dbReference type="OMA" id="PTEICHM"/>
<accession>M2YIJ2</accession>